<evidence type="ECO:0000259" key="5">
    <source>
        <dbReference type="Pfam" id="PF08245"/>
    </source>
</evidence>
<proteinExistence type="inferred from homology"/>
<evidence type="ECO:0000256" key="3">
    <source>
        <dbReference type="SAM" id="Phobius"/>
    </source>
</evidence>
<dbReference type="Gene3D" id="3.90.190.20">
    <property type="entry name" value="Mur ligase, C-terminal domain"/>
    <property type="match status" value="1"/>
</dbReference>
<dbReference type="PANTHER" id="PTHR23135">
    <property type="entry name" value="MUR LIGASE FAMILY MEMBER"/>
    <property type="match status" value="1"/>
</dbReference>
<dbReference type="InterPro" id="IPR036615">
    <property type="entry name" value="Mur_ligase_C_dom_sf"/>
</dbReference>
<keyword evidence="2" id="KW-0573">Peptidoglycan synthesis</keyword>
<dbReference type="InterPro" id="IPR036565">
    <property type="entry name" value="Mur-like_cat_sf"/>
</dbReference>
<keyword evidence="3" id="KW-0472">Membrane</keyword>
<comment type="subcellular location">
    <subcellularLocation>
        <location evidence="2">Cytoplasm</location>
    </subcellularLocation>
</comment>
<evidence type="ECO:0000256" key="1">
    <source>
        <dbReference type="ARBA" id="ARBA00005898"/>
    </source>
</evidence>
<comment type="similarity">
    <text evidence="1">Belongs to the MurCDEF family. MurE subfamily.</text>
</comment>
<dbReference type="SUPFAM" id="SSF53244">
    <property type="entry name" value="MurD-like peptide ligases, peptide-binding domain"/>
    <property type="match status" value="1"/>
</dbReference>
<comment type="caution">
    <text evidence="6">The sequence shown here is derived from an EMBL/GenBank/DDBJ whole genome shotgun (WGS) entry which is preliminary data.</text>
</comment>
<dbReference type="GO" id="GO:0008360">
    <property type="term" value="P:regulation of cell shape"/>
    <property type="evidence" value="ECO:0007669"/>
    <property type="project" value="UniProtKB-KW"/>
</dbReference>
<feature type="domain" description="Mur ligase central" evidence="5">
    <location>
        <begin position="48"/>
        <end position="266"/>
    </location>
</feature>
<evidence type="ECO:0000313" key="7">
    <source>
        <dbReference type="Proteomes" id="UP000177171"/>
    </source>
</evidence>
<dbReference type="InterPro" id="IPR013221">
    <property type="entry name" value="Mur_ligase_cen"/>
</dbReference>
<keyword evidence="2" id="KW-0132">Cell division</keyword>
<protein>
    <recommendedName>
        <fullName evidence="8">UDP-N-acetylmuramyl-tripeptide synthetase</fullName>
    </recommendedName>
</protein>
<dbReference type="PANTHER" id="PTHR23135:SF4">
    <property type="entry name" value="UDP-N-ACETYLMURAMOYL-L-ALANYL-D-GLUTAMATE--2,6-DIAMINOPIMELATE LIGASE MURE HOMOLOG, CHLOROPLASTIC"/>
    <property type="match status" value="1"/>
</dbReference>
<dbReference type="Proteomes" id="UP000177171">
    <property type="component" value="Unassembled WGS sequence"/>
</dbReference>
<feature type="domain" description="Mur ligase C-terminal" evidence="4">
    <location>
        <begin position="289"/>
        <end position="445"/>
    </location>
</feature>
<dbReference type="AlphaFoldDB" id="A0A1G2LRA5"/>
<dbReference type="Pfam" id="PF08245">
    <property type="entry name" value="Mur_ligase_M"/>
    <property type="match status" value="1"/>
</dbReference>
<dbReference type="GO" id="GO:0051301">
    <property type="term" value="P:cell division"/>
    <property type="evidence" value="ECO:0007669"/>
    <property type="project" value="UniProtKB-KW"/>
</dbReference>
<gene>
    <name evidence="6" type="ORF">A3G49_02960</name>
</gene>
<organism evidence="6 7">
    <name type="scientific">Candidatus Sungbacteria bacterium RIFCSPLOWO2_12_FULL_41_11</name>
    <dbReference type="NCBI Taxonomy" id="1802286"/>
    <lineage>
        <taxon>Bacteria</taxon>
        <taxon>Candidatus Sungiibacteriota</taxon>
    </lineage>
</organism>
<dbReference type="Gene3D" id="3.40.1190.10">
    <property type="entry name" value="Mur-like, catalytic domain"/>
    <property type="match status" value="1"/>
</dbReference>
<dbReference type="GO" id="GO:0016881">
    <property type="term" value="F:acid-amino acid ligase activity"/>
    <property type="evidence" value="ECO:0007669"/>
    <property type="project" value="InterPro"/>
</dbReference>
<sequence>MNQFFGIFKKIIPRSLAVFFRPAYHYILALLAAIFYWFPSQNLIVIGVTGTNGKSTVVELIHAILTEAGFKTGSISSLRFKIGNKEQQNKLKMTMPGRFALQKFLRESVSAGCEYAVLEVTSEGIKQYRNKFIKFDVAVITNVTPEHIESHGSFENYLAAKMKLFEQVSCSRPDLFRSRSGLNDGVLIINSDDPNAQKFLQFPANVKYVYNSGFISIEKNGSTQKISLTEKLVTPERISFKLQNTVISSRLIGEFNFYNILAAVSIAISQNIGLEKIKTALAKIYGIPGRLEFVQKKPFAVVVDYAHTPDALRKVYETLKETCLMSHVPCRMICVLGSAGGGRDKWKRPEMGKIAAEFCDEIILTNEDPYDESPLDIIKDIEKGFSSKSQIQKFAFSANSGASPVESQIVGFQPKSQTIINRREAIREAIKSARVGDTVIITGKGAEPYIMGPNNTKIPWDDRKIVQDILENVKK</sequence>
<dbReference type="SUPFAM" id="SSF53623">
    <property type="entry name" value="MurD-like peptide ligases, catalytic domain"/>
    <property type="match status" value="1"/>
</dbReference>
<keyword evidence="3" id="KW-0812">Transmembrane</keyword>
<evidence type="ECO:0008006" key="8">
    <source>
        <dbReference type="Google" id="ProtNLM"/>
    </source>
</evidence>
<dbReference type="Pfam" id="PF02875">
    <property type="entry name" value="Mur_ligase_C"/>
    <property type="match status" value="1"/>
</dbReference>
<keyword evidence="2" id="KW-0131">Cell cycle</keyword>
<dbReference type="InterPro" id="IPR004101">
    <property type="entry name" value="Mur_ligase_C"/>
</dbReference>
<dbReference type="GO" id="GO:0005737">
    <property type="term" value="C:cytoplasm"/>
    <property type="evidence" value="ECO:0007669"/>
    <property type="project" value="UniProtKB-SubCell"/>
</dbReference>
<dbReference type="NCBIfam" id="TIGR01085">
    <property type="entry name" value="murE"/>
    <property type="match status" value="1"/>
</dbReference>
<reference evidence="6 7" key="1">
    <citation type="journal article" date="2016" name="Nat. Commun.">
        <title>Thousands of microbial genomes shed light on interconnected biogeochemical processes in an aquifer system.</title>
        <authorList>
            <person name="Anantharaman K."/>
            <person name="Brown C.T."/>
            <person name="Hug L.A."/>
            <person name="Sharon I."/>
            <person name="Castelle C.J."/>
            <person name="Probst A.J."/>
            <person name="Thomas B.C."/>
            <person name="Singh A."/>
            <person name="Wilkins M.J."/>
            <person name="Karaoz U."/>
            <person name="Brodie E.L."/>
            <person name="Williams K.H."/>
            <person name="Hubbard S.S."/>
            <person name="Banfield J.F."/>
        </authorList>
    </citation>
    <scope>NUCLEOTIDE SEQUENCE [LARGE SCALE GENOMIC DNA]</scope>
</reference>
<comment type="pathway">
    <text evidence="2">Cell wall biogenesis; peptidoglycan biosynthesis.</text>
</comment>
<evidence type="ECO:0000313" key="6">
    <source>
        <dbReference type="EMBL" id="OHA14175.1"/>
    </source>
</evidence>
<feature type="transmembrane region" description="Helical" evidence="3">
    <location>
        <begin position="18"/>
        <end position="38"/>
    </location>
</feature>
<keyword evidence="2" id="KW-0133">Cell shape</keyword>
<keyword evidence="3" id="KW-1133">Transmembrane helix</keyword>
<accession>A0A1G2LRA5</accession>
<dbReference type="InterPro" id="IPR005761">
    <property type="entry name" value="UDP-N-AcMur-Glu-dNH2Pim_ligase"/>
</dbReference>
<evidence type="ECO:0000256" key="2">
    <source>
        <dbReference type="RuleBase" id="RU004135"/>
    </source>
</evidence>
<evidence type="ECO:0000259" key="4">
    <source>
        <dbReference type="Pfam" id="PF02875"/>
    </source>
</evidence>
<dbReference type="GO" id="GO:0005524">
    <property type="term" value="F:ATP binding"/>
    <property type="evidence" value="ECO:0007669"/>
    <property type="project" value="InterPro"/>
</dbReference>
<keyword evidence="2" id="KW-0961">Cell wall biogenesis/degradation</keyword>
<dbReference type="GO" id="GO:0071555">
    <property type="term" value="P:cell wall organization"/>
    <property type="evidence" value="ECO:0007669"/>
    <property type="project" value="UniProtKB-KW"/>
</dbReference>
<name>A0A1G2LRA5_9BACT</name>
<dbReference type="UniPathway" id="UPA00219"/>
<dbReference type="GO" id="GO:0009252">
    <property type="term" value="P:peptidoglycan biosynthetic process"/>
    <property type="evidence" value="ECO:0007669"/>
    <property type="project" value="UniProtKB-UniPathway"/>
</dbReference>
<dbReference type="EMBL" id="MHQY01000013">
    <property type="protein sequence ID" value="OHA14175.1"/>
    <property type="molecule type" value="Genomic_DNA"/>
</dbReference>